<sequence>MGLTKIGQDYSYSQPSSSSDSLDITSLLQAEAEMYADEADSSDCNAEPVQYQLQPEADDGIPASYCGAEPVLGCSYTPKDPYRRYFTCHNVDDGNCHVWKWWDVAVMEEMRDFQTQLRQLKEEGDESEQKLLNLEKTVYELSKKKSRAKLMVCLLVLIGLVILILRGIVAKGSNERGKYSLGFEPKDRTARSLRSDRARAKARSLRSDRVIVPLGRYEATELSQARSLRSDRAIVPLGRYRPSDRPARSLHSDRAIVPLGRYVATELEPKLGRYVATELSQARSLRSDQAIVPPGRYVATELEPKLGRYVATERSSRSVATDRALVSLGRYIATGLEPKFGRCVAIEPFRRSIRHQSLHSRQTFECYLPKTVASSKPRKARSKRVESEDGPKGPKTRLEAHPTIFPNQKPVNHSMVRAWPTRKDKCQVSADKYGSFEDNSATQLGLAVLGLLELGISPTALEPRLIPCCNAHTQIRNKIYFALFSISYFYHIRVLWETRVFLVSLFKRKSTVRISVPTLN</sequence>
<reference evidence="4 5" key="1">
    <citation type="submission" date="2021-03" db="EMBL/GenBank/DDBJ databases">
        <authorList>
            <person name="King G.J."/>
            <person name="Bancroft I."/>
            <person name="Baten A."/>
            <person name="Bloomfield J."/>
            <person name="Borpatragohain P."/>
            <person name="He Z."/>
            <person name="Irish N."/>
            <person name="Irwin J."/>
            <person name="Liu K."/>
            <person name="Mauleon R.P."/>
            <person name="Moore J."/>
            <person name="Morris R."/>
            <person name="Ostergaard L."/>
            <person name="Wang B."/>
            <person name="Wells R."/>
        </authorList>
    </citation>
    <scope>NUCLEOTIDE SEQUENCE [LARGE SCALE GENOMIC DNA]</scope>
    <source>
        <strain evidence="4">R-o-18</strain>
        <tissue evidence="4">Leaf</tissue>
    </source>
</reference>
<dbReference type="EMBL" id="JADBGQ010000007">
    <property type="protein sequence ID" value="KAG5388274.1"/>
    <property type="molecule type" value="Genomic_DNA"/>
</dbReference>
<evidence type="ECO:0000256" key="2">
    <source>
        <dbReference type="SAM" id="MobiDB-lite"/>
    </source>
</evidence>
<accession>A0ABQ7LS51</accession>
<feature type="compositionally biased region" description="Low complexity" evidence="2">
    <location>
        <begin position="8"/>
        <end position="22"/>
    </location>
</feature>
<keyword evidence="3" id="KW-1133">Transmembrane helix</keyword>
<keyword evidence="3" id="KW-0812">Transmembrane</keyword>
<gene>
    <name evidence="4" type="primary">A08p007290.1_BraROA</name>
    <name evidence="4" type="ORF">IGI04_029815</name>
</gene>
<evidence type="ECO:0000256" key="1">
    <source>
        <dbReference type="SAM" id="Coils"/>
    </source>
</evidence>
<keyword evidence="3" id="KW-0472">Membrane</keyword>
<keyword evidence="5" id="KW-1185">Reference proteome</keyword>
<keyword evidence="1" id="KW-0175">Coiled coil</keyword>
<organism evidence="4 5">
    <name type="scientific">Brassica rapa subsp. trilocularis</name>
    <dbReference type="NCBI Taxonomy" id="1813537"/>
    <lineage>
        <taxon>Eukaryota</taxon>
        <taxon>Viridiplantae</taxon>
        <taxon>Streptophyta</taxon>
        <taxon>Embryophyta</taxon>
        <taxon>Tracheophyta</taxon>
        <taxon>Spermatophyta</taxon>
        <taxon>Magnoliopsida</taxon>
        <taxon>eudicotyledons</taxon>
        <taxon>Gunneridae</taxon>
        <taxon>Pentapetalae</taxon>
        <taxon>rosids</taxon>
        <taxon>malvids</taxon>
        <taxon>Brassicales</taxon>
        <taxon>Brassicaceae</taxon>
        <taxon>Brassiceae</taxon>
        <taxon>Brassica</taxon>
    </lineage>
</organism>
<comment type="caution">
    <text evidence="4">The sequence shown here is derived from an EMBL/GenBank/DDBJ whole genome shotgun (WGS) entry which is preliminary data.</text>
</comment>
<dbReference type="PANTHER" id="PTHR33248">
    <property type="entry name" value="ZINC ION-BINDING PROTEIN"/>
    <property type="match status" value="1"/>
</dbReference>
<evidence type="ECO:0000313" key="5">
    <source>
        <dbReference type="Proteomes" id="UP000823674"/>
    </source>
</evidence>
<feature type="region of interest" description="Disordered" evidence="2">
    <location>
        <begin position="1"/>
        <end position="22"/>
    </location>
</feature>
<feature type="compositionally biased region" description="Basic and acidic residues" evidence="2">
    <location>
        <begin position="383"/>
        <end position="400"/>
    </location>
</feature>
<evidence type="ECO:0008006" key="6">
    <source>
        <dbReference type="Google" id="ProtNLM"/>
    </source>
</evidence>
<dbReference type="Proteomes" id="UP000823674">
    <property type="component" value="Chromosome A08"/>
</dbReference>
<proteinExistence type="predicted"/>
<feature type="transmembrane region" description="Helical" evidence="3">
    <location>
        <begin position="150"/>
        <end position="169"/>
    </location>
</feature>
<evidence type="ECO:0000313" key="4">
    <source>
        <dbReference type="EMBL" id="KAG5388274.1"/>
    </source>
</evidence>
<evidence type="ECO:0000256" key="3">
    <source>
        <dbReference type="SAM" id="Phobius"/>
    </source>
</evidence>
<feature type="coiled-coil region" evidence="1">
    <location>
        <begin position="110"/>
        <end position="137"/>
    </location>
</feature>
<feature type="region of interest" description="Disordered" evidence="2">
    <location>
        <begin position="375"/>
        <end position="400"/>
    </location>
</feature>
<name>A0ABQ7LS51_BRACM</name>
<protein>
    <recommendedName>
        <fullName evidence="6">Zinc finger GRF-type domain-containing protein</fullName>
    </recommendedName>
</protein>